<dbReference type="Proteomes" id="UP000004691">
    <property type="component" value="Unassembled WGS sequence"/>
</dbReference>
<dbReference type="SUPFAM" id="SSF52091">
    <property type="entry name" value="SpoIIaa-like"/>
    <property type="match status" value="1"/>
</dbReference>
<dbReference type="CDD" id="cd07043">
    <property type="entry name" value="STAS_anti-anti-sigma_factors"/>
    <property type="match status" value="1"/>
</dbReference>
<gene>
    <name evidence="5" type="ORF">SacxiDRAFT_0665</name>
</gene>
<dbReference type="AlphaFoldDB" id="I0UYI1"/>
<protein>
    <recommendedName>
        <fullName evidence="2">Anti-sigma factor antagonist</fullName>
    </recommendedName>
</protein>
<evidence type="ECO:0000259" key="4">
    <source>
        <dbReference type="PROSITE" id="PS50801"/>
    </source>
</evidence>
<evidence type="ECO:0000256" key="2">
    <source>
        <dbReference type="RuleBase" id="RU003749"/>
    </source>
</evidence>
<dbReference type="eggNOG" id="COG1366">
    <property type="taxonomic scope" value="Bacteria"/>
</dbReference>
<evidence type="ECO:0000256" key="3">
    <source>
        <dbReference type="SAM" id="MobiDB-lite"/>
    </source>
</evidence>
<dbReference type="PROSITE" id="PS50801">
    <property type="entry name" value="STAS"/>
    <property type="match status" value="1"/>
</dbReference>
<dbReference type="InterPro" id="IPR036513">
    <property type="entry name" value="STAS_dom_sf"/>
</dbReference>
<sequence length="164" mass="17349">MPVQAIADRESCLCALSERYGGTTVRSTDPNTLASQSTSAAQPRSLDSHGMRIDAERRQGDVVLAHVSGEVDLLSAPELRQWVKQNVTAPSALVLDLDGVGFLGSAGLSVLAELSEQAAHDTLTWAIVATKRVVLRPLEATGLVAQMPVYENIDDAVQAVAGDK</sequence>
<dbReference type="GO" id="GO:0043856">
    <property type="term" value="F:anti-sigma factor antagonist activity"/>
    <property type="evidence" value="ECO:0007669"/>
    <property type="project" value="InterPro"/>
</dbReference>
<dbReference type="NCBIfam" id="TIGR00377">
    <property type="entry name" value="ant_ant_sig"/>
    <property type="match status" value="1"/>
</dbReference>
<dbReference type="EMBL" id="JH636049">
    <property type="protein sequence ID" value="EID52934.1"/>
    <property type="molecule type" value="Genomic_DNA"/>
</dbReference>
<evidence type="ECO:0000256" key="1">
    <source>
        <dbReference type="ARBA" id="ARBA00009013"/>
    </source>
</evidence>
<evidence type="ECO:0000313" key="5">
    <source>
        <dbReference type="EMBL" id="EID52934.1"/>
    </source>
</evidence>
<dbReference type="PANTHER" id="PTHR33495">
    <property type="entry name" value="ANTI-SIGMA FACTOR ANTAGONIST TM_1081-RELATED-RELATED"/>
    <property type="match status" value="1"/>
</dbReference>
<dbReference type="Pfam" id="PF01740">
    <property type="entry name" value="STAS"/>
    <property type="match status" value="1"/>
</dbReference>
<comment type="similarity">
    <text evidence="1 2">Belongs to the anti-sigma-factor antagonist family.</text>
</comment>
<feature type="region of interest" description="Disordered" evidence="3">
    <location>
        <begin position="25"/>
        <end position="49"/>
    </location>
</feature>
<dbReference type="InterPro" id="IPR003658">
    <property type="entry name" value="Anti-sigma_ant"/>
</dbReference>
<accession>I0UYI1</accession>
<proteinExistence type="inferred from homology"/>
<dbReference type="Gene3D" id="3.30.750.24">
    <property type="entry name" value="STAS domain"/>
    <property type="match status" value="1"/>
</dbReference>
<feature type="domain" description="STAS" evidence="4">
    <location>
        <begin position="61"/>
        <end position="160"/>
    </location>
</feature>
<reference evidence="5 6" key="1">
    <citation type="submission" date="2012-01" db="EMBL/GenBank/DDBJ databases">
        <title>Improved High-Quality Draft sequence of Saccharomonospora xinjiangensis XJ-54.</title>
        <authorList>
            <consortium name="US DOE Joint Genome Institute"/>
            <person name="Lucas S."/>
            <person name="Han J."/>
            <person name="Lapidus A."/>
            <person name="Cheng J.-F."/>
            <person name="Goodwin L."/>
            <person name="Pitluck S."/>
            <person name="Peters L."/>
            <person name="Mikhailova N."/>
            <person name="Teshima H."/>
            <person name="Detter J.C."/>
            <person name="Han C."/>
            <person name="Tapia R."/>
            <person name="Land M."/>
            <person name="Hauser L."/>
            <person name="Kyrpides N."/>
            <person name="Ivanova N."/>
            <person name="Pagani I."/>
            <person name="Brambilla E.-M."/>
            <person name="Klenk H.-P."/>
            <person name="Woyke T."/>
        </authorList>
    </citation>
    <scope>NUCLEOTIDE SEQUENCE [LARGE SCALE GENOMIC DNA]</scope>
    <source>
        <strain evidence="5 6">XJ-54</strain>
    </source>
</reference>
<dbReference type="HOGENOM" id="CLU_115403_3_1_11"/>
<organism evidence="5 6">
    <name type="scientific">Saccharomonospora xinjiangensis XJ-54</name>
    <dbReference type="NCBI Taxonomy" id="882086"/>
    <lineage>
        <taxon>Bacteria</taxon>
        <taxon>Bacillati</taxon>
        <taxon>Actinomycetota</taxon>
        <taxon>Actinomycetes</taxon>
        <taxon>Pseudonocardiales</taxon>
        <taxon>Pseudonocardiaceae</taxon>
        <taxon>Saccharomonospora</taxon>
    </lineage>
</organism>
<name>I0UYI1_9PSEU</name>
<dbReference type="STRING" id="882086.SacxiDRAFT_0665"/>
<dbReference type="InterPro" id="IPR002645">
    <property type="entry name" value="STAS_dom"/>
</dbReference>
<keyword evidence="6" id="KW-1185">Reference proteome</keyword>
<feature type="compositionally biased region" description="Polar residues" evidence="3">
    <location>
        <begin position="25"/>
        <end position="42"/>
    </location>
</feature>
<evidence type="ECO:0000313" key="6">
    <source>
        <dbReference type="Proteomes" id="UP000004691"/>
    </source>
</evidence>
<dbReference type="PANTHER" id="PTHR33495:SF13">
    <property type="entry name" value="ANTI-SIGMA-F FACTOR ANTAGONIST RSFB"/>
    <property type="match status" value="1"/>
</dbReference>